<dbReference type="AlphaFoldDB" id="A0A0N1IJB6"/>
<dbReference type="OMA" id="ADVCSAY"/>
<sequence length="170" mass="18071">MPAYGTQAPSGGSYSLDVIGDVDVAALQTLESNVDVMSLLYCHLAACPPHGPFVYYSALTFVERAKRRYTAALPSSTTGADVNDAPTGGSSGATSLGADSFMQPGIHPMDSEGTSAVLLALTIPNVLALIDKRYDTRHLSSWPLLYVPAEIRGADVAVLMQQQQQQQQQQ</sequence>
<proteinExistence type="predicted"/>
<comment type="caution">
    <text evidence="2">The sequence shown here is derived from an EMBL/GenBank/DDBJ whole genome shotgun (WGS) entry which is preliminary data.</text>
</comment>
<dbReference type="Proteomes" id="UP000038009">
    <property type="component" value="Unassembled WGS sequence"/>
</dbReference>
<name>A0A0N1IJB6_LEPSE</name>
<keyword evidence="3" id="KW-1185">Reference proteome</keyword>
<protein>
    <submittedName>
        <fullName evidence="2">Uncharacterized protein</fullName>
    </submittedName>
</protein>
<dbReference type="OrthoDB" id="240850at2759"/>
<evidence type="ECO:0000313" key="2">
    <source>
        <dbReference type="EMBL" id="KPI84971.1"/>
    </source>
</evidence>
<accession>A0A0N1IJB6</accession>
<evidence type="ECO:0000256" key="1">
    <source>
        <dbReference type="SAM" id="MobiDB-lite"/>
    </source>
</evidence>
<dbReference type="EMBL" id="LJSK01000218">
    <property type="protein sequence ID" value="KPI84971.1"/>
    <property type="molecule type" value="Genomic_DNA"/>
</dbReference>
<reference evidence="2 3" key="1">
    <citation type="journal article" date="2015" name="PLoS Pathog.">
        <title>Leptomonas seymouri: Adaptations to the Dixenous Life Cycle Analyzed by Genome Sequencing, Transcriptome Profiling and Co-infection with Leishmania donovani.</title>
        <authorList>
            <person name="Kraeva N."/>
            <person name="Butenko A."/>
            <person name="Hlavacova J."/>
            <person name="Kostygov A."/>
            <person name="Myskova J."/>
            <person name="Grybchuk D."/>
            <person name="Lestinova T."/>
            <person name="Votypka J."/>
            <person name="Volf P."/>
            <person name="Opperdoes F."/>
            <person name="Flegontov P."/>
            <person name="Lukes J."/>
            <person name="Yurchenko V."/>
        </authorList>
    </citation>
    <scope>NUCLEOTIDE SEQUENCE [LARGE SCALE GENOMIC DNA]</scope>
    <source>
        <strain evidence="2 3">ATCC 30220</strain>
    </source>
</reference>
<organism evidence="2 3">
    <name type="scientific">Leptomonas seymouri</name>
    <dbReference type="NCBI Taxonomy" id="5684"/>
    <lineage>
        <taxon>Eukaryota</taxon>
        <taxon>Discoba</taxon>
        <taxon>Euglenozoa</taxon>
        <taxon>Kinetoplastea</taxon>
        <taxon>Metakinetoplastina</taxon>
        <taxon>Trypanosomatida</taxon>
        <taxon>Trypanosomatidae</taxon>
        <taxon>Leishmaniinae</taxon>
        <taxon>Leptomonas</taxon>
    </lineage>
</organism>
<gene>
    <name evidence="2" type="ORF">ABL78_5986</name>
</gene>
<feature type="region of interest" description="Disordered" evidence="1">
    <location>
        <begin position="74"/>
        <end position="94"/>
    </location>
</feature>
<dbReference type="VEuPathDB" id="TriTrypDB:Lsey_0218_0130"/>
<evidence type="ECO:0000313" key="3">
    <source>
        <dbReference type="Proteomes" id="UP000038009"/>
    </source>
</evidence>